<evidence type="ECO:0000256" key="1">
    <source>
        <dbReference type="SAM" id="Coils"/>
    </source>
</evidence>
<evidence type="ECO:0000256" key="2">
    <source>
        <dbReference type="SAM" id="Phobius"/>
    </source>
</evidence>
<gene>
    <name evidence="3" type="ORF">JK232_10815</name>
</gene>
<protein>
    <submittedName>
        <fullName evidence="3">Uncharacterized protein</fullName>
    </submittedName>
</protein>
<keyword evidence="4" id="KW-1185">Reference proteome</keyword>
<sequence length="285" mass="32482">MTVVTIVEKNKDSSIAIFKKNLHELGKKLKEEQERSEGIQKAADDFNNRGFLERWGGSLTSRNDTDLATMIASLGGSLNITQEVIECLLQIQSEKNVVLKEFHLALMNTIRDLKHNDTMLDLSSRENSLAILEHLKSQVEDKLEQAQRVEEHEEEINRLQSLSWQQEEMLQRLQASQDEHATQLALLKQVVPKFERQQQEQWQQSGKLALALEEQADQYQQQLALLMDKLTLQENVATGMATRVSELEKTSRLKRAGLRDYLLFATSALAAGLVVIEVMRFNGVI</sequence>
<feature type="coiled-coil region" evidence="1">
    <location>
        <begin position="129"/>
        <end position="169"/>
    </location>
</feature>
<keyword evidence="2" id="KW-0812">Transmembrane</keyword>
<organism evidence="3 4">
    <name type="scientific">Nissabacter archeti</name>
    <dbReference type="NCBI Taxonomy" id="1917880"/>
    <lineage>
        <taxon>Bacteria</taxon>
        <taxon>Pseudomonadati</taxon>
        <taxon>Pseudomonadota</taxon>
        <taxon>Gammaproteobacteria</taxon>
        <taxon>Enterobacterales</taxon>
        <taxon>Yersiniaceae</taxon>
        <taxon>Nissabacter</taxon>
    </lineage>
</organism>
<keyword evidence="2" id="KW-1133">Transmembrane helix</keyword>
<feature type="transmembrane region" description="Helical" evidence="2">
    <location>
        <begin position="261"/>
        <end position="281"/>
    </location>
</feature>
<keyword evidence="1" id="KW-0175">Coiled coil</keyword>
<evidence type="ECO:0000313" key="4">
    <source>
        <dbReference type="Proteomes" id="UP000680634"/>
    </source>
</evidence>
<keyword evidence="2" id="KW-0472">Membrane</keyword>
<dbReference type="Proteomes" id="UP000680634">
    <property type="component" value="Unassembled WGS sequence"/>
</dbReference>
<feature type="coiled-coil region" evidence="1">
    <location>
        <begin position="209"/>
        <end position="236"/>
    </location>
</feature>
<dbReference type="RefSeq" id="WP_212589171.1">
    <property type="nucleotide sequence ID" value="NZ_JAERKB010000007.1"/>
</dbReference>
<feature type="coiled-coil region" evidence="1">
    <location>
        <begin position="15"/>
        <end position="49"/>
    </location>
</feature>
<reference evidence="3 4" key="1">
    <citation type="submission" date="2020-12" db="EMBL/GenBank/DDBJ databases">
        <authorList>
            <person name="Mcmullen J.G."/>
        </authorList>
    </citation>
    <scope>NUCLEOTIDE SEQUENCE [LARGE SCALE GENOMIC DNA]</scope>
    <source>
        <strain evidence="3 4">JGM97</strain>
    </source>
</reference>
<evidence type="ECO:0000313" key="3">
    <source>
        <dbReference type="EMBL" id="MBS0969385.1"/>
    </source>
</evidence>
<dbReference type="EMBL" id="JAERKB010000007">
    <property type="protein sequence ID" value="MBS0969385.1"/>
    <property type="molecule type" value="Genomic_DNA"/>
</dbReference>
<name>A0ABS5JHG8_9GAMM</name>
<proteinExistence type="predicted"/>
<accession>A0ABS5JHG8</accession>
<comment type="caution">
    <text evidence="3">The sequence shown here is derived from an EMBL/GenBank/DDBJ whole genome shotgun (WGS) entry which is preliminary data.</text>
</comment>
<reference evidence="4" key="2">
    <citation type="submission" date="2023-07" db="EMBL/GenBank/DDBJ databases">
        <title>Genome-inferred correspondence between phylogeny and metabolic traits in the wild Drosophila gut microbiome.</title>
        <authorList>
            <person name="Bueno E."/>
            <person name="Blow F."/>
            <person name="Douglas A.E."/>
        </authorList>
    </citation>
    <scope>NUCLEOTIDE SEQUENCE [LARGE SCALE GENOMIC DNA]</scope>
    <source>
        <strain evidence="4">JGM97</strain>
    </source>
</reference>